<sequence length="253" mass="28549">MVATMRWKEESSGLICALLPFRLRLVILLDCGRRFQSDCFHRKLERAIVNDLWLASYPSSMAVFDPPGDSDHAPCEITVGSYMFSLGEHLKAAKKAYRVLNREGLSTLRGKTGIFLLRREDGLRVENVDHVKDMICDSTLAKKLIAIPSDEEITQTLFSMPKNKAPGPDGFPAEFYWDSWSVVKESTVAAIREFFTTGHLLKKFNTTAITLIPKEIGADVLSKFRPVSCCKTIYKVITRLISKRLKLFISQAV</sequence>
<dbReference type="PANTHER" id="PTHR46890">
    <property type="entry name" value="NON-LTR RETROLELEMENT REVERSE TRANSCRIPTASE-LIKE PROTEIN-RELATED"/>
    <property type="match status" value="1"/>
</dbReference>
<evidence type="ECO:0000313" key="2">
    <source>
        <dbReference type="Proteomes" id="UP000516314"/>
    </source>
</evidence>
<dbReference type="AlphaFoldDB" id="A0A7G2E8L3"/>
<gene>
    <name evidence="1" type="ORF">AT9943_LOCUS6560</name>
</gene>
<protein>
    <submittedName>
        <fullName evidence="1">(thale cress) hypothetical protein</fullName>
    </submittedName>
</protein>
<organism evidence="1 2">
    <name type="scientific">Arabidopsis thaliana</name>
    <name type="common">Mouse-ear cress</name>
    <dbReference type="NCBI Taxonomy" id="3702"/>
    <lineage>
        <taxon>Eukaryota</taxon>
        <taxon>Viridiplantae</taxon>
        <taxon>Streptophyta</taxon>
        <taxon>Embryophyta</taxon>
        <taxon>Tracheophyta</taxon>
        <taxon>Spermatophyta</taxon>
        <taxon>Magnoliopsida</taxon>
        <taxon>eudicotyledons</taxon>
        <taxon>Gunneridae</taxon>
        <taxon>Pentapetalae</taxon>
        <taxon>rosids</taxon>
        <taxon>malvids</taxon>
        <taxon>Brassicales</taxon>
        <taxon>Brassicaceae</taxon>
        <taxon>Camelineae</taxon>
        <taxon>Arabidopsis</taxon>
    </lineage>
</organism>
<dbReference type="Proteomes" id="UP000516314">
    <property type="component" value="Chromosome 2"/>
</dbReference>
<reference evidence="1 2" key="1">
    <citation type="submission" date="2020-09" db="EMBL/GenBank/DDBJ databases">
        <authorList>
            <person name="Ashkenazy H."/>
        </authorList>
    </citation>
    <scope>NUCLEOTIDE SEQUENCE [LARGE SCALE GENOMIC DNA]</scope>
    <source>
        <strain evidence="2">cv. Cdm-0</strain>
    </source>
</reference>
<dbReference type="InterPro" id="IPR052343">
    <property type="entry name" value="Retrotransposon-Effector_Assoc"/>
</dbReference>
<evidence type="ECO:0000313" key="1">
    <source>
        <dbReference type="EMBL" id="CAD5318325.1"/>
    </source>
</evidence>
<dbReference type="PANTHER" id="PTHR46890:SF1">
    <property type="entry name" value="REVERSE TRANSCRIPTASE DOMAIN-CONTAINING PROTEIN"/>
    <property type="match status" value="1"/>
</dbReference>
<accession>A0A7G2E8L3</accession>
<proteinExistence type="predicted"/>
<name>A0A7G2E8L3_ARATH</name>
<dbReference type="EMBL" id="LR881467">
    <property type="protein sequence ID" value="CAD5318325.1"/>
    <property type="molecule type" value="Genomic_DNA"/>
</dbReference>